<dbReference type="RefSeq" id="WP_186637805.1">
    <property type="nucleotide sequence ID" value="NZ_JACOAF010000027.1"/>
</dbReference>
<dbReference type="EMBL" id="JACOAF010000027">
    <property type="protein sequence ID" value="MBC3540320.1"/>
    <property type="molecule type" value="Genomic_DNA"/>
</dbReference>
<comment type="caution">
    <text evidence="1">The sequence shown here is derived from an EMBL/GenBank/DDBJ whole genome shotgun (WGS) entry which is preliminary data.</text>
</comment>
<sequence length="135" mass="15507">MFNQLKPAQTFRRISVLLILTSSYSCRFAYKEHVIGKYFIIGVDTKDDLSLSYKLSNGDFVGKAPGQILQYGYNDTVIVAKTQNNYNGQPSYYIINMVKDSDYAHEEDFQTGPIAEEEFNTKWKQKVNINLVDVQ</sequence>
<reference evidence="1 2" key="1">
    <citation type="journal article" date="2019" name="Int. J. Syst. Evol. Microbiol.">
        <title>Rufibacter sediminis sp. nov., isolated from freshwater lake sediment.</title>
        <authorList>
            <person name="Qu J.H."/>
            <person name="Zhang L.J."/>
            <person name="Fu Y.H."/>
            <person name="Li H.F."/>
        </authorList>
    </citation>
    <scope>NUCLEOTIDE SEQUENCE [LARGE SCALE GENOMIC DNA]</scope>
    <source>
        <strain evidence="1 2">H-1</strain>
    </source>
</reference>
<evidence type="ECO:0008006" key="3">
    <source>
        <dbReference type="Google" id="ProtNLM"/>
    </source>
</evidence>
<keyword evidence="2" id="KW-1185">Reference proteome</keyword>
<organism evidence="1 2">
    <name type="scientific">Rufibacter sediminis</name>
    <dbReference type="NCBI Taxonomy" id="2762756"/>
    <lineage>
        <taxon>Bacteria</taxon>
        <taxon>Pseudomonadati</taxon>
        <taxon>Bacteroidota</taxon>
        <taxon>Cytophagia</taxon>
        <taxon>Cytophagales</taxon>
        <taxon>Hymenobacteraceae</taxon>
        <taxon>Rufibacter</taxon>
    </lineage>
</organism>
<gene>
    <name evidence="1" type="ORF">H7U12_11570</name>
</gene>
<accession>A0ABR6VSY9</accession>
<dbReference type="Proteomes" id="UP000659698">
    <property type="component" value="Unassembled WGS sequence"/>
</dbReference>
<evidence type="ECO:0000313" key="2">
    <source>
        <dbReference type="Proteomes" id="UP000659698"/>
    </source>
</evidence>
<evidence type="ECO:0000313" key="1">
    <source>
        <dbReference type="EMBL" id="MBC3540320.1"/>
    </source>
</evidence>
<dbReference type="PROSITE" id="PS51257">
    <property type="entry name" value="PROKAR_LIPOPROTEIN"/>
    <property type="match status" value="1"/>
</dbReference>
<protein>
    <recommendedName>
        <fullName evidence="3">DUF3997 domain-containing protein</fullName>
    </recommendedName>
</protein>
<name>A0ABR6VSY9_9BACT</name>
<proteinExistence type="predicted"/>